<dbReference type="GO" id="GO:0022857">
    <property type="term" value="F:transmembrane transporter activity"/>
    <property type="evidence" value="ECO:0007669"/>
    <property type="project" value="InterPro"/>
</dbReference>
<organism evidence="7 8">
    <name type="scientific">Meganyctiphanes norvegica</name>
    <name type="common">Northern krill</name>
    <name type="synonym">Thysanopoda norvegica</name>
    <dbReference type="NCBI Taxonomy" id="48144"/>
    <lineage>
        <taxon>Eukaryota</taxon>
        <taxon>Metazoa</taxon>
        <taxon>Ecdysozoa</taxon>
        <taxon>Arthropoda</taxon>
        <taxon>Crustacea</taxon>
        <taxon>Multicrustacea</taxon>
        <taxon>Malacostraca</taxon>
        <taxon>Eumalacostraca</taxon>
        <taxon>Eucarida</taxon>
        <taxon>Euphausiacea</taxon>
        <taxon>Euphausiidae</taxon>
        <taxon>Meganyctiphanes</taxon>
    </lineage>
</organism>
<dbReference type="EMBL" id="CAXKWB010004560">
    <property type="protein sequence ID" value="CAL4074173.1"/>
    <property type="molecule type" value="Genomic_DNA"/>
</dbReference>
<gene>
    <name evidence="7" type="ORF">MNOR_LOCUS9431</name>
</gene>
<dbReference type="AlphaFoldDB" id="A0AAV2QAL7"/>
<protein>
    <recommendedName>
        <fullName evidence="6">Major facilitator superfamily (MFS) profile domain-containing protein</fullName>
    </recommendedName>
</protein>
<feature type="domain" description="Major facilitator superfamily (MFS) profile" evidence="6">
    <location>
        <begin position="56"/>
        <end position="226"/>
    </location>
</feature>
<sequence>MEEALSLIGLGWFQVPPIVTTLLIQGSYATQHVATVFTDMPRHFKCYTGPDDDEYSTSFNNSCYIRNLSDTSSMISKEHLCKEFVYDNTLFDSTFSSEYNLVCEKSWLSGVFKTSGLIGVIFGCFFTGLGDKWGRVYVMQATTLLYLISVLVVGLVPEIISIIIARFVVGFCYEILNGTSFTLMMEVLPLTYRSPVGAVVSNLGNSFFALFIGTVSYFIRSWRILH</sequence>
<proteinExistence type="predicted"/>
<evidence type="ECO:0000256" key="4">
    <source>
        <dbReference type="ARBA" id="ARBA00023136"/>
    </source>
</evidence>
<keyword evidence="8" id="KW-1185">Reference proteome</keyword>
<evidence type="ECO:0000256" key="1">
    <source>
        <dbReference type="ARBA" id="ARBA00004141"/>
    </source>
</evidence>
<dbReference type="InterPro" id="IPR020846">
    <property type="entry name" value="MFS_dom"/>
</dbReference>
<feature type="transmembrane region" description="Helical" evidence="5">
    <location>
        <begin position="143"/>
        <end position="176"/>
    </location>
</feature>
<dbReference type="InterPro" id="IPR036259">
    <property type="entry name" value="MFS_trans_sf"/>
</dbReference>
<keyword evidence="4 5" id="KW-0472">Membrane</keyword>
<evidence type="ECO:0000256" key="5">
    <source>
        <dbReference type="SAM" id="Phobius"/>
    </source>
</evidence>
<dbReference type="GO" id="GO:0016020">
    <property type="term" value="C:membrane"/>
    <property type="evidence" value="ECO:0007669"/>
    <property type="project" value="UniProtKB-SubCell"/>
</dbReference>
<evidence type="ECO:0000256" key="2">
    <source>
        <dbReference type="ARBA" id="ARBA00022692"/>
    </source>
</evidence>
<name>A0AAV2QAL7_MEGNR</name>
<keyword evidence="2 5" id="KW-0812">Transmembrane</keyword>
<dbReference type="Gene3D" id="1.20.1250.20">
    <property type="entry name" value="MFS general substrate transporter like domains"/>
    <property type="match status" value="1"/>
</dbReference>
<dbReference type="Proteomes" id="UP001497623">
    <property type="component" value="Unassembled WGS sequence"/>
</dbReference>
<comment type="caution">
    <text evidence="7">The sequence shown here is derived from an EMBL/GenBank/DDBJ whole genome shotgun (WGS) entry which is preliminary data.</text>
</comment>
<dbReference type="PROSITE" id="PS50850">
    <property type="entry name" value="MFS"/>
    <property type="match status" value="1"/>
</dbReference>
<keyword evidence="3 5" id="KW-1133">Transmembrane helix</keyword>
<feature type="non-terminal residue" evidence="7">
    <location>
        <position position="226"/>
    </location>
</feature>
<feature type="transmembrane region" description="Helical" evidence="5">
    <location>
        <begin position="107"/>
        <end position="131"/>
    </location>
</feature>
<dbReference type="SUPFAM" id="SSF103473">
    <property type="entry name" value="MFS general substrate transporter"/>
    <property type="match status" value="1"/>
</dbReference>
<feature type="transmembrane region" description="Helical" evidence="5">
    <location>
        <begin position="196"/>
        <end position="219"/>
    </location>
</feature>
<evidence type="ECO:0000313" key="7">
    <source>
        <dbReference type="EMBL" id="CAL4074173.1"/>
    </source>
</evidence>
<evidence type="ECO:0000259" key="6">
    <source>
        <dbReference type="PROSITE" id="PS50850"/>
    </source>
</evidence>
<evidence type="ECO:0000256" key="3">
    <source>
        <dbReference type="ARBA" id="ARBA00022989"/>
    </source>
</evidence>
<dbReference type="PANTHER" id="PTHR24064">
    <property type="entry name" value="SOLUTE CARRIER FAMILY 22 MEMBER"/>
    <property type="match status" value="1"/>
</dbReference>
<evidence type="ECO:0000313" key="8">
    <source>
        <dbReference type="Proteomes" id="UP001497623"/>
    </source>
</evidence>
<accession>A0AAV2QAL7</accession>
<comment type="subcellular location">
    <subcellularLocation>
        <location evidence="1">Membrane</location>
        <topology evidence="1">Multi-pass membrane protein</topology>
    </subcellularLocation>
</comment>
<reference evidence="7 8" key="1">
    <citation type="submission" date="2024-05" db="EMBL/GenBank/DDBJ databases">
        <authorList>
            <person name="Wallberg A."/>
        </authorList>
    </citation>
    <scope>NUCLEOTIDE SEQUENCE [LARGE SCALE GENOMIC DNA]</scope>
</reference>